<organism evidence="2 3">
    <name type="scientific">Priapulus caudatus</name>
    <name type="common">Priapulid worm</name>
    <dbReference type="NCBI Taxonomy" id="37621"/>
    <lineage>
        <taxon>Eukaryota</taxon>
        <taxon>Metazoa</taxon>
        <taxon>Ecdysozoa</taxon>
        <taxon>Scalidophora</taxon>
        <taxon>Priapulida</taxon>
        <taxon>Priapulimorpha</taxon>
        <taxon>Priapulimorphida</taxon>
        <taxon>Priapulidae</taxon>
        <taxon>Priapulus</taxon>
    </lineage>
</organism>
<proteinExistence type="predicted"/>
<dbReference type="RefSeq" id="XP_014673931.1">
    <property type="nucleotide sequence ID" value="XM_014818445.1"/>
</dbReference>
<gene>
    <name evidence="3" type="primary">LOC106814152</name>
</gene>
<sequence length="216" mass="23612">MQDLGLPTGTYVNNCRVENSRLQLVAGDVIRFGDCGDRFRFLTNSESLSSRRISDHQPARFLVEGCTGDEERLPQLGRSVVTSSLPSAHSLVTIPHPRPATANTTMISSRSDISSATFTVQPPSLDRGDGSVSARDGSRRLRARRPRTEPPARKTALSLLQHELPDLRRHLLGDRGNMRAACCADATRRISLIEGELLLLASDISRAGSDQVLSRV</sequence>
<protein>
    <submittedName>
        <fullName evidence="3">Uncharacterized protein LOC106814152</fullName>
    </submittedName>
</protein>
<dbReference type="SUPFAM" id="SSF49879">
    <property type="entry name" value="SMAD/FHA domain"/>
    <property type="match status" value="1"/>
</dbReference>
<feature type="compositionally biased region" description="Polar residues" evidence="1">
    <location>
        <begin position="113"/>
        <end position="122"/>
    </location>
</feature>
<evidence type="ECO:0000256" key="1">
    <source>
        <dbReference type="SAM" id="MobiDB-lite"/>
    </source>
</evidence>
<dbReference type="Gene3D" id="2.60.200.20">
    <property type="match status" value="1"/>
</dbReference>
<reference evidence="3" key="1">
    <citation type="submission" date="2025-08" db="UniProtKB">
        <authorList>
            <consortium name="RefSeq"/>
        </authorList>
    </citation>
    <scope>IDENTIFICATION</scope>
</reference>
<dbReference type="InterPro" id="IPR008984">
    <property type="entry name" value="SMAD_FHA_dom_sf"/>
</dbReference>
<name>A0ABM1EP10_PRICU</name>
<keyword evidence="2" id="KW-1185">Reference proteome</keyword>
<accession>A0ABM1EP10</accession>
<feature type="region of interest" description="Disordered" evidence="1">
    <location>
        <begin position="113"/>
        <end position="153"/>
    </location>
</feature>
<evidence type="ECO:0000313" key="2">
    <source>
        <dbReference type="Proteomes" id="UP000695022"/>
    </source>
</evidence>
<dbReference type="Proteomes" id="UP000695022">
    <property type="component" value="Unplaced"/>
</dbReference>
<evidence type="ECO:0000313" key="3">
    <source>
        <dbReference type="RefSeq" id="XP_014673931.1"/>
    </source>
</evidence>
<dbReference type="GeneID" id="106814152"/>